<reference evidence="2" key="1">
    <citation type="journal article" date="2013" name="Science">
        <title>The Amborella genome and the evolution of flowering plants.</title>
        <authorList>
            <consortium name="Amborella Genome Project"/>
        </authorList>
    </citation>
    <scope>NUCLEOTIDE SEQUENCE [LARGE SCALE GENOMIC DNA]</scope>
</reference>
<protein>
    <recommendedName>
        <fullName evidence="3">G-patch domain-containing protein</fullName>
    </recommendedName>
</protein>
<accession>W1NDR5</accession>
<dbReference type="HOGENOM" id="CLU_1789460_0_0_1"/>
<organism evidence="1 2">
    <name type="scientific">Amborella trichopoda</name>
    <dbReference type="NCBI Taxonomy" id="13333"/>
    <lineage>
        <taxon>Eukaryota</taxon>
        <taxon>Viridiplantae</taxon>
        <taxon>Streptophyta</taxon>
        <taxon>Embryophyta</taxon>
        <taxon>Tracheophyta</taxon>
        <taxon>Spermatophyta</taxon>
        <taxon>Magnoliopsida</taxon>
        <taxon>Amborellales</taxon>
        <taxon>Amborellaceae</taxon>
        <taxon>Amborella</taxon>
    </lineage>
</organism>
<dbReference type="Gramene" id="ERM93862">
    <property type="protein sequence ID" value="ERM93862"/>
    <property type="gene ID" value="AMTR_s00138p00113550"/>
</dbReference>
<gene>
    <name evidence="1" type="ORF">AMTR_s00138p00113550</name>
</gene>
<dbReference type="EMBL" id="KI397561">
    <property type="protein sequence ID" value="ERM93862.1"/>
    <property type="molecule type" value="Genomic_DNA"/>
</dbReference>
<keyword evidence="2" id="KW-1185">Reference proteome</keyword>
<name>W1NDR5_AMBTC</name>
<dbReference type="AlphaFoldDB" id="W1NDR5"/>
<proteinExistence type="predicted"/>
<sequence>MQSCHTLDSRSVPDLSATLLGIRLGHQETNSNSASLDKHLVVAWQDPVPMTKEKNPTLPDRVEVMGKEDVETKEDVHLNIAPSPLLGFLLETPGIPSQTSTRSDPSLEAVAMPRWDLYGSKAHQIMRKMGYDPSSNQGLNDSKGC</sequence>
<dbReference type="Proteomes" id="UP000017836">
    <property type="component" value="Unassembled WGS sequence"/>
</dbReference>
<evidence type="ECO:0000313" key="2">
    <source>
        <dbReference type="Proteomes" id="UP000017836"/>
    </source>
</evidence>
<evidence type="ECO:0008006" key="3">
    <source>
        <dbReference type="Google" id="ProtNLM"/>
    </source>
</evidence>
<evidence type="ECO:0000313" key="1">
    <source>
        <dbReference type="EMBL" id="ERM93862.1"/>
    </source>
</evidence>